<feature type="domain" description="Transcription regulator PadR N-terminal" evidence="1">
    <location>
        <begin position="16"/>
        <end position="89"/>
    </location>
</feature>
<dbReference type="EMBL" id="CP035945">
    <property type="protein sequence ID" value="QBE98869.1"/>
    <property type="molecule type" value="Genomic_DNA"/>
</dbReference>
<accession>A0A4P6M2H5</accession>
<sequence length="121" mass="14013">MGSKDSLKTGTLEMLILKILSEEDCYAYQLVQVIEKLTDGIITVPMGSMYPRIYALEKKGYISESNVKKVSRTERQYYHLEKEGEEELKRLLDNYYKTVDATEKVLSYTATTKEKIEKDVI</sequence>
<name>A0A4P6M2H5_9FIRM</name>
<dbReference type="InterPro" id="IPR005149">
    <property type="entry name" value="Tscrpt_reg_PadR_N"/>
</dbReference>
<dbReference type="Pfam" id="PF03551">
    <property type="entry name" value="PadR"/>
    <property type="match status" value="1"/>
</dbReference>
<dbReference type="Proteomes" id="UP000289794">
    <property type="component" value="Chromosome"/>
</dbReference>
<proteinExistence type="predicted"/>
<dbReference type="PANTHER" id="PTHR33169:SF14">
    <property type="entry name" value="TRANSCRIPTIONAL REGULATOR RV3488"/>
    <property type="match status" value="1"/>
</dbReference>
<evidence type="ECO:0000259" key="1">
    <source>
        <dbReference type="Pfam" id="PF03551"/>
    </source>
</evidence>
<organism evidence="2 3">
    <name type="scientific">Blautia producta</name>
    <dbReference type="NCBI Taxonomy" id="33035"/>
    <lineage>
        <taxon>Bacteria</taxon>
        <taxon>Bacillati</taxon>
        <taxon>Bacillota</taxon>
        <taxon>Clostridia</taxon>
        <taxon>Lachnospirales</taxon>
        <taxon>Lachnospiraceae</taxon>
        <taxon>Blautia</taxon>
    </lineage>
</organism>
<dbReference type="RefSeq" id="WP_130182140.1">
    <property type="nucleotide sequence ID" value="NZ_CP035945.1"/>
</dbReference>
<dbReference type="InterPro" id="IPR036390">
    <property type="entry name" value="WH_DNA-bd_sf"/>
</dbReference>
<reference evidence="2 3" key="1">
    <citation type="submission" date="2019-01" db="EMBL/GenBank/DDBJ databases">
        <title>PMF-metabolizing Aryl O-demethylase.</title>
        <authorList>
            <person name="Kim M."/>
        </authorList>
    </citation>
    <scope>NUCLEOTIDE SEQUENCE [LARGE SCALE GENOMIC DNA]</scope>
    <source>
        <strain evidence="2 3">PMF1</strain>
    </source>
</reference>
<dbReference type="InterPro" id="IPR052509">
    <property type="entry name" value="Metal_resp_DNA-bind_regulator"/>
</dbReference>
<dbReference type="SUPFAM" id="SSF46785">
    <property type="entry name" value="Winged helix' DNA-binding domain"/>
    <property type="match status" value="1"/>
</dbReference>
<dbReference type="AlphaFoldDB" id="A0A4P6M2H5"/>
<dbReference type="Gene3D" id="1.10.10.10">
    <property type="entry name" value="Winged helix-like DNA-binding domain superfamily/Winged helix DNA-binding domain"/>
    <property type="match status" value="1"/>
</dbReference>
<dbReference type="PANTHER" id="PTHR33169">
    <property type="entry name" value="PADR-FAMILY TRANSCRIPTIONAL REGULATOR"/>
    <property type="match status" value="1"/>
</dbReference>
<dbReference type="InterPro" id="IPR036388">
    <property type="entry name" value="WH-like_DNA-bd_sf"/>
</dbReference>
<protein>
    <submittedName>
        <fullName evidence="2">Transcriptional regulator YqjI</fullName>
    </submittedName>
</protein>
<evidence type="ECO:0000313" key="2">
    <source>
        <dbReference type="EMBL" id="QBE98869.1"/>
    </source>
</evidence>
<dbReference type="KEGG" id="bpro:PMF13cell1_04435"/>
<evidence type="ECO:0000313" key="3">
    <source>
        <dbReference type="Proteomes" id="UP000289794"/>
    </source>
</evidence>
<gene>
    <name evidence="2" type="primary">yqjI_2</name>
    <name evidence="2" type="ORF">PMF13cell1_04435</name>
</gene>